<dbReference type="EMBL" id="JAPEUY010000001">
    <property type="protein sequence ID" value="KAJ4377292.1"/>
    <property type="molecule type" value="Genomic_DNA"/>
</dbReference>
<dbReference type="AlphaFoldDB" id="A0A9W8YG49"/>
<gene>
    <name evidence="1" type="ORF">N0V83_000116</name>
</gene>
<comment type="caution">
    <text evidence="1">The sequence shown here is derived from an EMBL/GenBank/DDBJ whole genome shotgun (WGS) entry which is preliminary data.</text>
</comment>
<sequence>MQFCDKSPPAPKSSAYVTEIMDTISTNLDRDDLPQAAEVCREWRDRVPLWYETSTPCVEELDPHFDEPCEAYKEQEKEFDKLRTSLSAKHDIPFPREVTRDLSIIVRRDDFTYDGLPVLRAMRGVDAEVFQNVEDEQRTGFEEDPPEYRTLCVRQGFQRVRIPNGWPVGLREIYCIICDGFHTRFRFENLHPMLRFLESLTVCFRGHGSILRLTIGTIAEYRAPKSCYEHYREEMLKFAHYLRYATNLATADTFGNHLATRPLITKLVTTARPKPNGEPNEDCEYYSVIQDTEGLKLKVVVLFLLKAFRSHLAMRIEKEFKDMGGKINREPHLLAAFPGDEWETYKTNFEKEIPGMYREGVEAVNEIMNGTKGWEPIVWDNLGDEPLREVAEPSIPQSPKQSGGA</sequence>
<dbReference type="Proteomes" id="UP001140560">
    <property type="component" value="Unassembled WGS sequence"/>
</dbReference>
<reference evidence="1" key="1">
    <citation type="submission" date="2022-10" db="EMBL/GenBank/DDBJ databases">
        <title>Tapping the CABI collections for fungal endophytes: first genome assemblies for Collariella, Neodidymelliopsis, Ascochyta clinopodiicola, Didymella pomorum, Didymosphaeria variabile, Neocosmospora piperis and Neocucurbitaria cava.</title>
        <authorList>
            <person name="Hill R."/>
        </authorList>
    </citation>
    <scope>NUCLEOTIDE SEQUENCE</scope>
    <source>
        <strain evidence="1">IMI 356814</strain>
    </source>
</reference>
<accession>A0A9W8YG49</accession>
<protein>
    <recommendedName>
        <fullName evidence="3">F-box domain-containing protein</fullName>
    </recommendedName>
</protein>
<name>A0A9W8YG49_9PLEO</name>
<evidence type="ECO:0000313" key="2">
    <source>
        <dbReference type="Proteomes" id="UP001140560"/>
    </source>
</evidence>
<evidence type="ECO:0000313" key="1">
    <source>
        <dbReference type="EMBL" id="KAJ4377292.1"/>
    </source>
</evidence>
<keyword evidence="2" id="KW-1185">Reference proteome</keyword>
<organism evidence="1 2">
    <name type="scientific">Neocucurbitaria cava</name>
    <dbReference type="NCBI Taxonomy" id="798079"/>
    <lineage>
        <taxon>Eukaryota</taxon>
        <taxon>Fungi</taxon>
        <taxon>Dikarya</taxon>
        <taxon>Ascomycota</taxon>
        <taxon>Pezizomycotina</taxon>
        <taxon>Dothideomycetes</taxon>
        <taxon>Pleosporomycetidae</taxon>
        <taxon>Pleosporales</taxon>
        <taxon>Pleosporineae</taxon>
        <taxon>Cucurbitariaceae</taxon>
        <taxon>Neocucurbitaria</taxon>
    </lineage>
</organism>
<proteinExistence type="predicted"/>
<evidence type="ECO:0008006" key="3">
    <source>
        <dbReference type="Google" id="ProtNLM"/>
    </source>
</evidence>
<dbReference type="OrthoDB" id="3795090at2759"/>